<keyword evidence="6 8" id="KW-1133">Transmembrane helix</keyword>
<keyword evidence="5" id="KW-0769">Symport</keyword>
<evidence type="ECO:0000256" key="5">
    <source>
        <dbReference type="ARBA" id="ARBA00022847"/>
    </source>
</evidence>
<keyword evidence="7 8" id="KW-0472">Membrane</keyword>
<dbReference type="Proteomes" id="UP000075806">
    <property type="component" value="Unassembled WGS sequence"/>
</dbReference>
<evidence type="ECO:0000256" key="3">
    <source>
        <dbReference type="ARBA" id="ARBA00022475"/>
    </source>
</evidence>
<organism evidence="9 10">
    <name type="scientific">Alkalihalobacillus trypoxylicola</name>
    <dbReference type="NCBI Taxonomy" id="519424"/>
    <lineage>
        <taxon>Bacteria</taxon>
        <taxon>Bacillati</taxon>
        <taxon>Bacillota</taxon>
        <taxon>Bacilli</taxon>
        <taxon>Bacillales</taxon>
        <taxon>Bacillaceae</taxon>
        <taxon>Alkalihalobacillus</taxon>
    </lineage>
</organism>
<dbReference type="PRINTS" id="PR00173">
    <property type="entry name" value="EDTRNSPORT"/>
</dbReference>
<evidence type="ECO:0000313" key="10">
    <source>
        <dbReference type="Proteomes" id="UP000075806"/>
    </source>
</evidence>
<feature type="transmembrane region" description="Helical" evidence="8">
    <location>
        <begin position="7"/>
        <end position="25"/>
    </location>
</feature>
<dbReference type="SUPFAM" id="SSF118215">
    <property type="entry name" value="Proton glutamate symport protein"/>
    <property type="match status" value="1"/>
</dbReference>
<reference evidence="9" key="1">
    <citation type="submission" date="2016-02" db="EMBL/GenBank/DDBJ databases">
        <title>Genome sequence of Bacillus trypoxylicola KCTC 13244(T).</title>
        <authorList>
            <person name="Jeong H."/>
            <person name="Park S.-H."/>
            <person name="Choi S.-K."/>
        </authorList>
    </citation>
    <scope>NUCLEOTIDE SEQUENCE [LARGE SCALE GENOMIC DNA]</scope>
    <source>
        <strain evidence="9">KCTC 13244</strain>
    </source>
</reference>
<evidence type="ECO:0000256" key="8">
    <source>
        <dbReference type="SAM" id="Phobius"/>
    </source>
</evidence>
<proteinExistence type="predicted"/>
<feature type="transmembrane region" description="Helical" evidence="8">
    <location>
        <begin position="81"/>
        <end position="103"/>
    </location>
</feature>
<dbReference type="AlphaFoldDB" id="A0A161PJ39"/>
<evidence type="ECO:0000256" key="7">
    <source>
        <dbReference type="ARBA" id="ARBA00023136"/>
    </source>
</evidence>
<dbReference type="InterPro" id="IPR001991">
    <property type="entry name" value="Na-dicarboxylate_symporter"/>
</dbReference>
<dbReference type="RefSeq" id="WP_061949094.1">
    <property type="nucleotide sequence ID" value="NZ_LTAO01000023.1"/>
</dbReference>
<name>A0A161PJ39_9BACI</name>
<feature type="transmembrane region" description="Helical" evidence="8">
    <location>
        <begin position="147"/>
        <end position="164"/>
    </location>
</feature>
<dbReference type="InterPro" id="IPR050746">
    <property type="entry name" value="DAACS"/>
</dbReference>
<dbReference type="Gene3D" id="1.10.3860.10">
    <property type="entry name" value="Sodium:dicarboxylate symporter"/>
    <property type="match status" value="1"/>
</dbReference>
<comment type="subcellular location">
    <subcellularLocation>
        <location evidence="1">Cell membrane</location>
        <topology evidence="1">Multi-pass membrane protein</topology>
    </subcellularLocation>
</comment>
<feature type="transmembrane region" description="Helical" evidence="8">
    <location>
        <begin position="351"/>
        <end position="373"/>
    </location>
</feature>
<comment type="caution">
    <text evidence="9">The sequence shown here is derived from an EMBL/GenBank/DDBJ whole genome shotgun (WGS) entry which is preliminary data.</text>
</comment>
<dbReference type="FunFam" id="1.10.3860.10:FF:000001">
    <property type="entry name" value="C4-dicarboxylate transport protein"/>
    <property type="match status" value="1"/>
</dbReference>
<evidence type="ECO:0000256" key="2">
    <source>
        <dbReference type="ARBA" id="ARBA00022448"/>
    </source>
</evidence>
<dbReference type="GO" id="GO:0015293">
    <property type="term" value="F:symporter activity"/>
    <property type="evidence" value="ECO:0007669"/>
    <property type="project" value="UniProtKB-KW"/>
</dbReference>
<dbReference type="Pfam" id="PF00375">
    <property type="entry name" value="SDF"/>
    <property type="match status" value="1"/>
</dbReference>
<keyword evidence="3" id="KW-1003">Cell membrane</keyword>
<evidence type="ECO:0000256" key="6">
    <source>
        <dbReference type="ARBA" id="ARBA00022989"/>
    </source>
</evidence>
<dbReference type="PANTHER" id="PTHR11958:SF63">
    <property type="entry name" value="AMINO ACID TRANSPORTER"/>
    <property type="match status" value="1"/>
</dbReference>
<dbReference type="OrthoDB" id="9768885at2"/>
<evidence type="ECO:0000256" key="4">
    <source>
        <dbReference type="ARBA" id="ARBA00022692"/>
    </source>
</evidence>
<keyword evidence="4 8" id="KW-0812">Transmembrane</keyword>
<keyword evidence="10" id="KW-1185">Reference proteome</keyword>
<dbReference type="PANTHER" id="PTHR11958">
    <property type="entry name" value="SODIUM/DICARBOXYLATE SYMPORTER-RELATED"/>
    <property type="match status" value="1"/>
</dbReference>
<evidence type="ECO:0000313" key="9">
    <source>
        <dbReference type="EMBL" id="KYG29281.1"/>
    </source>
</evidence>
<keyword evidence="2" id="KW-0813">Transport</keyword>
<evidence type="ECO:0000256" key="1">
    <source>
        <dbReference type="ARBA" id="ARBA00004651"/>
    </source>
</evidence>
<dbReference type="STRING" id="519424.AZF04_07070"/>
<feature type="transmembrane region" description="Helical" evidence="8">
    <location>
        <begin position="217"/>
        <end position="241"/>
    </location>
</feature>
<gene>
    <name evidence="9" type="ORF">AZF04_07070</name>
</gene>
<dbReference type="GO" id="GO:0005886">
    <property type="term" value="C:plasma membrane"/>
    <property type="evidence" value="ECO:0007669"/>
    <property type="project" value="UniProtKB-SubCell"/>
</dbReference>
<dbReference type="GO" id="GO:0006835">
    <property type="term" value="P:dicarboxylic acid transport"/>
    <property type="evidence" value="ECO:0007669"/>
    <property type="project" value="UniProtKB-ARBA"/>
</dbReference>
<sequence>MNLTKKILIALVAGALVGLGFNIFVPEAVFNGFDEYLFTPLGQIFLNLIMMVVVPLVLFSIILGAAGLGDPKALGRIGGKALIYFMATSVIALSLAISLAYLIQPGEPGLMGDLDETYQADEAPPVMETLLNIIPQNPIEAMASGEMLQIIAFAILVGLALGRLGEKTKGIVKLVEQGNEVMMFLVGIAMKLAPYGAFGLIASAIGKLGLSVLQSMLAYMFTIIIALILHTIITYGGAVAIFAKRNPIEHFKAYIPVMAVAFSTSSSNATLPTAMKVTEQDLKVSKPVTSFVVPLGATINMDGTAIMQAVATVFIAQVFAVSLSFMDLLTIILTATLASIGTAGVPGVGMIMLAMVLSSVGLPVEGITLVLAVDRILDMMRTAVNVTGDSACAVIIDRYERKRLEKEVAAEPTES</sequence>
<accession>A0A161PJ39</accession>
<dbReference type="InterPro" id="IPR036458">
    <property type="entry name" value="Na:dicarbo_symporter_sf"/>
</dbReference>
<feature type="transmembrane region" description="Helical" evidence="8">
    <location>
        <begin position="45"/>
        <end position="69"/>
    </location>
</feature>
<dbReference type="EMBL" id="LTAO01000023">
    <property type="protein sequence ID" value="KYG29281.1"/>
    <property type="molecule type" value="Genomic_DNA"/>
</dbReference>
<feature type="transmembrane region" description="Helical" evidence="8">
    <location>
        <begin position="184"/>
        <end position="205"/>
    </location>
</feature>
<protein>
    <submittedName>
        <fullName evidence="9">Sodium:dicarboxylate symporter</fullName>
    </submittedName>
</protein>